<sequence length="102" mass="11243">MHVDLKEQRKGNEKMTSCACESLQLIEGEECRVTCLSRGGKPRTFGRPSISQRKARSELTGRERALKRACQVGLAWTRGPIAARKTNSLACLGISSLDPVKQ</sequence>
<organism evidence="1 2">
    <name type="scientific">Batillaria attramentaria</name>
    <dbReference type="NCBI Taxonomy" id="370345"/>
    <lineage>
        <taxon>Eukaryota</taxon>
        <taxon>Metazoa</taxon>
        <taxon>Spiralia</taxon>
        <taxon>Lophotrochozoa</taxon>
        <taxon>Mollusca</taxon>
        <taxon>Gastropoda</taxon>
        <taxon>Caenogastropoda</taxon>
        <taxon>Sorbeoconcha</taxon>
        <taxon>Cerithioidea</taxon>
        <taxon>Batillariidae</taxon>
        <taxon>Batillaria</taxon>
    </lineage>
</organism>
<proteinExistence type="predicted"/>
<evidence type="ECO:0000313" key="1">
    <source>
        <dbReference type="EMBL" id="KAK7499432.1"/>
    </source>
</evidence>
<dbReference type="EMBL" id="JACVVK020000044">
    <property type="protein sequence ID" value="KAK7499432.1"/>
    <property type="molecule type" value="Genomic_DNA"/>
</dbReference>
<reference evidence="1 2" key="1">
    <citation type="journal article" date="2023" name="Sci. Data">
        <title>Genome assembly of the Korean intertidal mud-creeper Batillaria attramentaria.</title>
        <authorList>
            <person name="Patra A.K."/>
            <person name="Ho P.T."/>
            <person name="Jun S."/>
            <person name="Lee S.J."/>
            <person name="Kim Y."/>
            <person name="Won Y.J."/>
        </authorList>
    </citation>
    <scope>NUCLEOTIDE SEQUENCE [LARGE SCALE GENOMIC DNA]</scope>
    <source>
        <strain evidence="1">Wonlab-2016</strain>
    </source>
</reference>
<accession>A0ABD0LJC8</accession>
<comment type="caution">
    <text evidence="1">The sequence shown here is derived from an EMBL/GenBank/DDBJ whole genome shotgun (WGS) entry which is preliminary data.</text>
</comment>
<evidence type="ECO:0000313" key="2">
    <source>
        <dbReference type="Proteomes" id="UP001519460"/>
    </source>
</evidence>
<dbReference type="Proteomes" id="UP001519460">
    <property type="component" value="Unassembled WGS sequence"/>
</dbReference>
<name>A0ABD0LJC8_9CAEN</name>
<keyword evidence="2" id="KW-1185">Reference proteome</keyword>
<protein>
    <submittedName>
        <fullName evidence="1">Uncharacterized protein</fullName>
    </submittedName>
</protein>
<dbReference type="AlphaFoldDB" id="A0ABD0LJC8"/>
<gene>
    <name evidence="1" type="ORF">BaRGS_00009407</name>
</gene>